<dbReference type="EMBL" id="JBHTEY010000004">
    <property type="protein sequence ID" value="MFC7618113.1"/>
    <property type="molecule type" value="Genomic_DNA"/>
</dbReference>
<name>A0ABW2TY01_9PSEU</name>
<proteinExistence type="predicted"/>
<protein>
    <submittedName>
        <fullName evidence="1">Clp protease N-terminal domain-containing protein</fullName>
    </submittedName>
</protein>
<keyword evidence="2" id="KW-1185">Reference proteome</keyword>
<keyword evidence="1" id="KW-0378">Hydrolase</keyword>
<dbReference type="InterPro" id="IPR036628">
    <property type="entry name" value="Clp_N_dom_sf"/>
</dbReference>
<dbReference type="SUPFAM" id="SSF81923">
    <property type="entry name" value="Double Clp-N motif"/>
    <property type="match status" value="1"/>
</dbReference>
<dbReference type="Gene3D" id="1.10.1780.10">
    <property type="entry name" value="Clp, N-terminal domain"/>
    <property type="match status" value="1"/>
</dbReference>
<gene>
    <name evidence="1" type="ORF">ACFQV2_36725</name>
</gene>
<evidence type="ECO:0000313" key="2">
    <source>
        <dbReference type="Proteomes" id="UP001596512"/>
    </source>
</evidence>
<accession>A0ABW2TY01</accession>
<organism evidence="1 2">
    <name type="scientific">Actinokineospora soli</name>
    <dbReference type="NCBI Taxonomy" id="1048753"/>
    <lineage>
        <taxon>Bacteria</taxon>
        <taxon>Bacillati</taxon>
        <taxon>Actinomycetota</taxon>
        <taxon>Actinomycetes</taxon>
        <taxon>Pseudonocardiales</taxon>
        <taxon>Pseudonocardiaceae</taxon>
        <taxon>Actinokineospora</taxon>
    </lineage>
</organism>
<comment type="caution">
    <text evidence="1">The sequence shown here is derived from an EMBL/GenBank/DDBJ whole genome shotgun (WGS) entry which is preliminary data.</text>
</comment>
<sequence length="70" mass="7699">MFERFTRPARDLVRDAVRMGEEQGGAVTPDHLFLALFERGDTLSARLLEDVGLDRGQAIRLVVEKSAAAG</sequence>
<reference evidence="2" key="1">
    <citation type="journal article" date="2019" name="Int. J. Syst. Evol. Microbiol.">
        <title>The Global Catalogue of Microorganisms (GCM) 10K type strain sequencing project: providing services to taxonomists for standard genome sequencing and annotation.</title>
        <authorList>
            <consortium name="The Broad Institute Genomics Platform"/>
            <consortium name="The Broad Institute Genome Sequencing Center for Infectious Disease"/>
            <person name="Wu L."/>
            <person name="Ma J."/>
        </authorList>
    </citation>
    <scope>NUCLEOTIDE SEQUENCE [LARGE SCALE GENOMIC DNA]</scope>
    <source>
        <strain evidence="2">JCM 17695</strain>
    </source>
</reference>
<evidence type="ECO:0000313" key="1">
    <source>
        <dbReference type="EMBL" id="MFC7618113.1"/>
    </source>
</evidence>
<keyword evidence="1" id="KW-0645">Protease</keyword>
<dbReference type="GO" id="GO:0006508">
    <property type="term" value="P:proteolysis"/>
    <property type="evidence" value="ECO:0007669"/>
    <property type="project" value="UniProtKB-KW"/>
</dbReference>
<dbReference type="GO" id="GO:0008233">
    <property type="term" value="F:peptidase activity"/>
    <property type="evidence" value="ECO:0007669"/>
    <property type="project" value="UniProtKB-KW"/>
</dbReference>
<dbReference type="Proteomes" id="UP001596512">
    <property type="component" value="Unassembled WGS sequence"/>
</dbReference>